<reference evidence="10 11" key="1">
    <citation type="submission" date="2020-11" db="EMBL/GenBank/DDBJ databases">
        <title>The Complete Genome of Pseudomonas fragi A13BB.</title>
        <authorList>
            <person name="Awolope O.K."/>
            <person name="O'Driscoll N.H."/>
            <person name="Di Salvo A."/>
            <person name="Lamb A.J."/>
        </authorList>
    </citation>
    <scope>NUCLEOTIDE SEQUENCE [LARGE SCALE GENOMIC DNA]</scope>
    <source>
        <strain evidence="10 11">A13BB</strain>
    </source>
</reference>
<feature type="domain" description="YetF C-terminal" evidence="8">
    <location>
        <begin position="82"/>
        <end position="200"/>
    </location>
</feature>
<dbReference type="InterPro" id="IPR023090">
    <property type="entry name" value="UPF0702_alpha/beta_dom_sf"/>
</dbReference>
<feature type="transmembrane region" description="Helical" evidence="7">
    <location>
        <begin position="59"/>
        <end position="80"/>
    </location>
</feature>
<accession>A0A9Q6YGC6</accession>
<evidence type="ECO:0000256" key="4">
    <source>
        <dbReference type="ARBA" id="ARBA00022692"/>
    </source>
</evidence>
<evidence type="ECO:0000256" key="6">
    <source>
        <dbReference type="ARBA" id="ARBA00023136"/>
    </source>
</evidence>
<dbReference type="Pfam" id="PF04239">
    <property type="entry name" value="DUF421"/>
    <property type="match status" value="1"/>
</dbReference>
<dbReference type="EMBL" id="CP065202">
    <property type="protein sequence ID" value="QPL33729.1"/>
    <property type="molecule type" value="Genomic_DNA"/>
</dbReference>
<gene>
    <name evidence="10" type="ORF">I5R27_08890</name>
</gene>
<dbReference type="PANTHER" id="PTHR34582">
    <property type="entry name" value="UPF0702 TRANSMEMBRANE PROTEIN YCAP"/>
    <property type="match status" value="1"/>
</dbReference>
<dbReference type="AlphaFoldDB" id="A0A9Q6YGC6"/>
<keyword evidence="6 7" id="KW-0472">Membrane</keyword>
<dbReference type="Gene3D" id="3.30.240.20">
    <property type="entry name" value="bsu07140 like domains"/>
    <property type="match status" value="1"/>
</dbReference>
<evidence type="ECO:0000256" key="2">
    <source>
        <dbReference type="ARBA" id="ARBA00006448"/>
    </source>
</evidence>
<dbReference type="PANTHER" id="PTHR34582:SF6">
    <property type="entry name" value="UPF0702 TRANSMEMBRANE PROTEIN YCAP"/>
    <property type="match status" value="1"/>
</dbReference>
<evidence type="ECO:0000259" key="9">
    <source>
        <dbReference type="Pfam" id="PF20730"/>
    </source>
</evidence>
<evidence type="ECO:0000256" key="1">
    <source>
        <dbReference type="ARBA" id="ARBA00004651"/>
    </source>
</evidence>
<protein>
    <submittedName>
        <fullName evidence="10">DUF421 domain-containing protein</fullName>
    </submittedName>
</protein>
<sequence>MEYYLWVLAKFIAGFMIIATHMYLSGRTQITQMTAIDLIGNFILGGVIGGVIYTDTIPFRQYVVVLLLGVLLIYILNLAAKHVQIFRGFAIGSPIAIIKDGRFVVENIVNNKHKIDMLRVASQMHSKGALSFEVVHYAQIEPGGELTVICNKDDMPSVVLMFGSEPRIAQLESIERESEWLFQALKDMEVSIEDVFLVEFWRESLYVTKKSGIKIVGRAQENDG</sequence>
<evidence type="ECO:0000313" key="10">
    <source>
        <dbReference type="EMBL" id="QPL33729.1"/>
    </source>
</evidence>
<evidence type="ECO:0000256" key="5">
    <source>
        <dbReference type="ARBA" id="ARBA00022989"/>
    </source>
</evidence>
<dbReference type="Pfam" id="PF20730">
    <property type="entry name" value="YetF_N"/>
    <property type="match status" value="1"/>
</dbReference>
<dbReference type="InterPro" id="IPR007353">
    <property type="entry name" value="DUF421"/>
</dbReference>
<feature type="transmembrane region" description="Helical" evidence="7">
    <location>
        <begin position="36"/>
        <end position="53"/>
    </location>
</feature>
<comment type="subcellular location">
    <subcellularLocation>
        <location evidence="1">Cell membrane</location>
        <topology evidence="1">Multi-pass membrane protein</topology>
    </subcellularLocation>
</comment>
<organism evidence="10 11">
    <name type="scientific">Pseudomonas fragi</name>
    <dbReference type="NCBI Taxonomy" id="296"/>
    <lineage>
        <taxon>Bacteria</taxon>
        <taxon>Pseudomonadati</taxon>
        <taxon>Pseudomonadota</taxon>
        <taxon>Gammaproteobacteria</taxon>
        <taxon>Pseudomonadales</taxon>
        <taxon>Pseudomonadaceae</taxon>
        <taxon>Pseudomonas</taxon>
    </lineage>
</organism>
<evidence type="ECO:0000256" key="7">
    <source>
        <dbReference type="SAM" id="Phobius"/>
    </source>
</evidence>
<evidence type="ECO:0000256" key="3">
    <source>
        <dbReference type="ARBA" id="ARBA00022475"/>
    </source>
</evidence>
<evidence type="ECO:0000313" key="11">
    <source>
        <dbReference type="Proteomes" id="UP000594467"/>
    </source>
</evidence>
<name>A0A9Q6YGC6_PSEFR</name>
<keyword evidence="5 7" id="KW-1133">Transmembrane helix</keyword>
<dbReference type="Proteomes" id="UP000594467">
    <property type="component" value="Chromosome"/>
</dbReference>
<feature type="domain" description="YetF-like N-terminal transmembrane" evidence="9">
    <location>
        <begin position="5"/>
        <end position="78"/>
    </location>
</feature>
<comment type="similarity">
    <text evidence="2">Belongs to the UPF0702 family.</text>
</comment>
<evidence type="ECO:0000259" key="8">
    <source>
        <dbReference type="Pfam" id="PF04239"/>
    </source>
</evidence>
<keyword evidence="4 7" id="KW-0812">Transmembrane</keyword>
<dbReference type="GO" id="GO:0005886">
    <property type="term" value="C:plasma membrane"/>
    <property type="evidence" value="ECO:0007669"/>
    <property type="project" value="UniProtKB-SubCell"/>
</dbReference>
<dbReference type="InterPro" id="IPR048454">
    <property type="entry name" value="YetF_N"/>
</dbReference>
<feature type="transmembrane region" description="Helical" evidence="7">
    <location>
        <begin position="6"/>
        <end position="24"/>
    </location>
</feature>
<proteinExistence type="inferred from homology"/>
<keyword evidence="3" id="KW-1003">Cell membrane</keyword>